<protein>
    <submittedName>
        <fullName evidence="1">Uncharacterized protein</fullName>
    </submittedName>
</protein>
<gene>
    <name evidence="1" type="ORF">ISP15_07370</name>
</gene>
<dbReference type="EMBL" id="JADIKJ010000007">
    <property type="protein sequence ID" value="MFK2900151.1"/>
    <property type="molecule type" value="Genomic_DNA"/>
</dbReference>
<dbReference type="RefSeq" id="WP_404546571.1">
    <property type="nucleotide sequence ID" value="NZ_JADIKJ010000007.1"/>
</dbReference>
<organism evidence="1 2">
    <name type="scientific">Dyella jejuensis</name>
    <dbReference type="NCBI Taxonomy" id="1432009"/>
    <lineage>
        <taxon>Bacteria</taxon>
        <taxon>Pseudomonadati</taxon>
        <taxon>Pseudomonadota</taxon>
        <taxon>Gammaproteobacteria</taxon>
        <taxon>Lysobacterales</taxon>
        <taxon>Rhodanobacteraceae</taxon>
        <taxon>Dyella</taxon>
    </lineage>
</organism>
<keyword evidence="2" id="KW-1185">Reference proteome</keyword>
<evidence type="ECO:0000313" key="1">
    <source>
        <dbReference type="EMBL" id="MFK2900151.1"/>
    </source>
</evidence>
<evidence type="ECO:0000313" key="2">
    <source>
        <dbReference type="Proteomes" id="UP001620461"/>
    </source>
</evidence>
<dbReference type="Proteomes" id="UP001620461">
    <property type="component" value="Unassembled WGS sequence"/>
</dbReference>
<reference evidence="1 2" key="1">
    <citation type="submission" date="2020-10" db="EMBL/GenBank/DDBJ databases">
        <title>Phylogeny of dyella-like bacteria.</title>
        <authorList>
            <person name="Fu J."/>
        </authorList>
    </citation>
    <scope>NUCLEOTIDE SEQUENCE [LARGE SCALE GENOMIC DNA]</scope>
    <source>
        <strain evidence="1 2">JP1</strain>
    </source>
</reference>
<accession>A0ABW8JGC8</accession>
<sequence>MTVSIVEELMLHNLTCSTCRAGEPCLLAEHIADSWPRRVAAEAAANLREITTPVDQQAAA</sequence>
<proteinExistence type="predicted"/>
<name>A0ABW8JGC8_9GAMM</name>
<comment type="caution">
    <text evidence="1">The sequence shown here is derived from an EMBL/GenBank/DDBJ whole genome shotgun (WGS) entry which is preliminary data.</text>
</comment>